<gene>
    <name evidence="1" type="ORF">PENTCL1PPCAC_2148</name>
</gene>
<keyword evidence="2" id="KW-1185">Reference proteome</keyword>
<dbReference type="AlphaFoldDB" id="A0AAV5SCP8"/>
<comment type="caution">
    <text evidence="1">The sequence shown here is derived from an EMBL/GenBank/DDBJ whole genome shotgun (WGS) entry which is preliminary data.</text>
</comment>
<organism evidence="1 2">
    <name type="scientific">Pristionchus entomophagus</name>
    <dbReference type="NCBI Taxonomy" id="358040"/>
    <lineage>
        <taxon>Eukaryota</taxon>
        <taxon>Metazoa</taxon>
        <taxon>Ecdysozoa</taxon>
        <taxon>Nematoda</taxon>
        <taxon>Chromadorea</taxon>
        <taxon>Rhabditida</taxon>
        <taxon>Rhabditina</taxon>
        <taxon>Diplogasteromorpha</taxon>
        <taxon>Diplogasteroidea</taxon>
        <taxon>Neodiplogasteridae</taxon>
        <taxon>Pristionchus</taxon>
    </lineage>
</organism>
<name>A0AAV5SCP8_9BILA</name>
<sequence>MASLVPATNNTPASWIKIFWPCTASFISVTWSLTSLLRCLQIFYGNDISSTATTCPTLLTSWNARVTKTRSAATPTSI</sequence>
<evidence type="ECO:0000313" key="1">
    <source>
        <dbReference type="EMBL" id="GMS79973.1"/>
    </source>
</evidence>
<evidence type="ECO:0000313" key="2">
    <source>
        <dbReference type="Proteomes" id="UP001432027"/>
    </source>
</evidence>
<dbReference type="EMBL" id="BTSX01000001">
    <property type="protein sequence ID" value="GMS79973.1"/>
    <property type="molecule type" value="Genomic_DNA"/>
</dbReference>
<evidence type="ECO:0008006" key="3">
    <source>
        <dbReference type="Google" id="ProtNLM"/>
    </source>
</evidence>
<reference evidence="1" key="1">
    <citation type="submission" date="2023-10" db="EMBL/GenBank/DDBJ databases">
        <title>Genome assembly of Pristionchus species.</title>
        <authorList>
            <person name="Yoshida K."/>
            <person name="Sommer R.J."/>
        </authorList>
    </citation>
    <scope>NUCLEOTIDE SEQUENCE</scope>
    <source>
        <strain evidence="1">RS0144</strain>
    </source>
</reference>
<dbReference type="Proteomes" id="UP001432027">
    <property type="component" value="Unassembled WGS sequence"/>
</dbReference>
<accession>A0AAV5SCP8</accession>
<protein>
    <recommendedName>
        <fullName evidence="3">G protein-coupled receptor</fullName>
    </recommendedName>
</protein>
<proteinExistence type="predicted"/>